<sequence>MIFFEITHFIANIFIGFFNFLTSSLILKVIVGVPAAYVFFQRVHSQTQQRAFKAISDELVKINDFVIEFISKLDVIEPDTEIEAKTISELNALKNKINAHIIYTQEYIHGFPYGGPLNHVYFLLFKHYLFPKPKKTIDDLEFTYQELILNDTVLSLEKEFIEDKKLKLLDDHTLKLDQVVIDKIVSTSRALLENLEDNTRKIL</sequence>
<dbReference type="EMBL" id="APPZ01000007">
    <property type="protein sequence ID" value="ENV72490.1"/>
    <property type="molecule type" value="Genomic_DNA"/>
</dbReference>
<accession>N9CVN4</accession>
<proteinExistence type="predicted"/>
<reference evidence="2 3" key="1">
    <citation type="submission" date="2013-02" db="EMBL/GenBank/DDBJ databases">
        <title>The Genome Sequence of Acinetobacter johnsonii ANC 3681.</title>
        <authorList>
            <consortium name="The Broad Institute Genome Sequencing Platform"/>
            <consortium name="The Broad Institute Genome Sequencing Center for Infectious Disease"/>
            <person name="Cerqueira G."/>
            <person name="Feldgarden M."/>
            <person name="Courvalin P."/>
            <person name="Perichon B."/>
            <person name="Grillot-Courvalin C."/>
            <person name="Clermont D."/>
            <person name="Rocha E."/>
            <person name="Yoon E.-J."/>
            <person name="Nemec A."/>
            <person name="Walker B."/>
            <person name="Young S.K."/>
            <person name="Zeng Q."/>
            <person name="Gargeya S."/>
            <person name="Fitzgerald M."/>
            <person name="Haas B."/>
            <person name="Abouelleil A."/>
            <person name="Alvarado L."/>
            <person name="Arachchi H.M."/>
            <person name="Berlin A.M."/>
            <person name="Chapman S.B."/>
            <person name="Dewar J."/>
            <person name="Goldberg J."/>
            <person name="Griggs A."/>
            <person name="Gujja S."/>
            <person name="Hansen M."/>
            <person name="Howarth C."/>
            <person name="Imamovic A."/>
            <person name="Larimer J."/>
            <person name="McCowan C."/>
            <person name="Murphy C."/>
            <person name="Neiman D."/>
            <person name="Pearson M."/>
            <person name="Priest M."/>
            <person name="Roberts A."/>
            <person name="Saif S."/>
            <person name="Shea T."/>
            <person name="Sisk P."/>
            <person name="Sykes S."/>
            <person name="Wortman J."/>
            <person name="Nusbaum C."/>
            <person name="Birren B."/>
        </authorList>
    </citation>
    <scope>NUCLEOTIDE SEQUENCE [LARGE SCALE GENOMIC DNA]</scope>
    <source>
        <strain evidence="2 3">ANC 3681</strain>
    </source>
</reference>
<name>N9CVN4_ACIJO</name>
<dbReference type="Proteomes" id="UP000018444">
    <property type="component" value="Unassembled WGS sequence"/>
</dbReference>
<keyword evidence="1" id="KW-1133">Transmembrane helix</keyword>
<protein>
    <submittedName>
        <fullName evidence="2">Uncharacterized protein</fullName>
    </submittedName>
</protein>
<organism evidence="2 3">
    <name type="scientific">Acinetobacter johnsonii ANC 3681</name>
    <dbReference type="NCBI Taxonomy" id="1217662"/>
    <lineage>
        <taxon>Bacteria</taxon>
        <taxon>Pseudomonadati</taxon>
        <taxon>Pseudomonadota</taxon>
        <taxon>Gammaproteobacteria</taxon>
        <taxon>Moraxellales</taxon>
        <taxon>Moraxellaceae</taxon>
        <taxon>Acinetobacter</taxon>
    </lineage>
</organism>
<comment type="caution">
    <text evidence="2">The sequence shown here is derived from an EMBL/GenBank/DDBJ whole genome shotgun (WGS) entry which is preliminary data.</text>
</comment>
<keyword evidence="1" id="KW-0812">Transmembrane</keyword>
<keyword evidence="1" id="KW-0472">Membrane</keyword>
<dbReference type="AlphaFoldDB" id="N9CVN4"/>
<dbReference type="GeneID" id="56339134"/>
<gene>
    <name evidence="2" type="ORF">F946_01965</name>
</gene>
<feature type="transmembrane region" description="Helical" evidence="1">
    <location>
        <begin position="13"/>
        <end position="40"/>
    </location>
</feature>
<evidence type="ECO:0000313" key="2">
    <source>
        <dbReference type="EMBL" id="ENV72490.1"/>
    </source>
</evidence>
<dbReference type="RefSeq" id="WP_004981728.1">
    <property type="nucleotide sequence ID" value="NZ_KB849705.1"/>
</dbReference>
<dbReference type="PATRIC" id="fig|1217662.4.peg.1902"/>
<evidence type="ECO:0000256" key="1">
    <source>
        <dbReference type="SAM" id="Phobius"/>
    </source>
</evidence>
<evidence type="ECO:0000313" key="3">
    <source>
        <dbReference type="Proteomes" id="UP000018444"/>
    </source>
</evidence>
<dbReference type="HOGENOM" id="CLU_1358034_0_0_6"/>